<reference evidence="1 2" key="1">
    <citation type="submission" date="2015-07" db="EMBL/GenBank/DDBJ databases">
        <title>The genome of Melipona quadrifasciata.</title>
        <authorList>
            <person name="Pan H."/>
            <person name="Kapheim K."/>
        </authorList>
    </citation>
    <scope>NUCLEOTIDE SEQUENCE [LARGE SCALE GENOMIC DNA]</scope>
    <source>
        <strain evidence="1">0111107301</strain>
        <tissue evidence="1">Whole body</tissue>
    </source>
</reference>
<protein>
    <submittedName>
        <fullName evidence="1">Uncharacterized protein</fullName>
    </submittedName>
</protein>
<proteinExistence type="predicted"/>
<sequence length="289" mass="33132">MTKENQYVELCQTYVQIYEIFHRNRKLVVSTTLDGSNVKTLQRQELLLNASALPRHSSLSAVSSSPVSGQSLTRETFASSMHDGSYGMKMAKVALAASESESLRNASVREIGLLREIYKIWIVYSDIHERLDRLYHAEHCVKQEELHTYSTLCENVVFVQKLDKRNNKLFATLKLCEYLLILAWSLNLTTERNENHLDDRLIPNEEETSVISKVEEEPLRSLLKESSNAPSPKYSETRDARICTKDNVQPIISFTVRLSRERNRNHDLTKRGPPNSKLGILCVLVRLIL</sequence>
<dbReference type="AlphaFoldDB" id="A0A0M9AB12"/>
<gene>
    <name evidence="1" type="ORF">WN51_03872</name>
</gene>
<dbReference type="EMBL" id="KQ435697">
    <property type="protein sequence ID" value="KOX80810.1"/>
    <property type="molecule type" value="Genomic_DNA"/>
</dbReference>
<organism evidence="1 2">
    <name type="scientific">Melipona quadrifasciata</name>
    <dbReference type="NCBI Taxonomy" id="166423"/>
    <lineage>
        <taxon>Eukaryota</taxon>
        <taxon>Metazoa</taxon>
        <taxon>Ecdysozoa</taxon>
        <taxon>Arthropoda</taxon>
        <taxon>Hexapoda</taxon>
        <taxon>Insecta</taxon>
        <taxon>Pterygota</taxon>
        <taxon>Neoptera</taxon>
        <taxon>Endopterygota</taxon>
        <taxon>Hymenoptera</taxon>
        <taxon>Apocrita</taxon>
        <taxon>Aculeata</taxon>
        <taxon>Apoidea</taxon>
        <taxon>Anthophila</taxon>
        <taxon>Apidae</taxon>
        <taxon>Melipona</taxon>
    </lineage>
</organism>
<name>A0A0M9AB12_9HYME</name>
<keyword evidence="2" id="KW-1185">Reference proteome</keyword>
<accession>A0A0M9AB12</accession>
<dbReference type="Proteomes" id="UP000053105">
    <property type="component" value="Unassembled WGS sequence"/>
</dbReference>
<evidence type="ECO:0000313" key="2">
    <source>
        <dbReference type="Proteomes" id="UP000053105"/>
    </source>
</evidence>
<evidence type="ECO:0000313" key="1">
    <source>
        <dbReference type="EMBL" id="KOX80810.1"/>
    </source>
</evidence>